<gene>
    <name evidence="7" type="primary">nad5</name>
</gene>
<feature type="transmembrane region" description="Helical" evidence="5">
    <location>
        <begin position="212"/>
        <end position="239"/>
    </location>
</feature>
<feature type="transmembrane region" description="Helical" evidence="5">
    <location>
        <begin position="494"/>
        <end position="514"/>
    </location>
</feature>
<dbReference type="InterPro" id="IPR001750">
    <property type="entry name" value="ND/Mrp_TM"/>
</dbReference>
<feature type="transmembrane region" description="Helical" evidence="5">
    <location>
        <begin position="183"/>
        <end position="206"/>
    </location>
</feature>
<dbReference type="GO" id="GO:0042773">
    <property type="term" value="P:ATP synthesis coupled electron transport"/>
    <property type="evidence" value="ECO:0007669"/>
    <property type="project" value="InterPro"/>
</dbReference>
<feature type="transmembrane region" description="Helical" evidence="5">
    <location>
        <begin position="379"/>
        <end position="404"/>
    </location>
</feature>
<feature type="transmembrane region" description="Helical" evidence="5">
    <location>
        <begin position="62"/>
        <end position="83"/>
    </location>
</feature>
<keyword evidence="7" id="KW-0496">Mitochondrion</keyword>
<evidence type="ECO:0000259" key="6">
    <source>
        <dbReference type="Pfam" id="PF00361"/>
    </source>
</evidence>
<evidence type="ECO:0000256" key="4">
    <source>
        <dbReference type="ARBA" id="ARBA00023136"/>
    </source>
</evidence>
<evidence type="ECO:0000256" key="2">
    <source>
        <dbReference type="ARBA" id="ARBA00022692"/>
    </source>
</evidence>
<feature type="transmembrane region" description="Helical" evidence="5">
    <location>
        <begin position="584"/>
        <end position="603"/>
    </location>
</feature>
<dbReference type="GO" id="GO:0015990">
    <property type="term" value="P:electron transport coupled proton transport"/>
    <property type="evidence" value="ECO:0007669"/>
    <property type="project" value="TreeGrafter"/>
</dbReference>
<keyword evidence="3 5" id="KW-1133">Transmembrane helix</keyword>
<sequence length="604" mass="70813">MKIMSLILLFPPVLLIINCWFIFSFKKWLGPVGTFYGSLLIFLIINLLLINELYKILCFGNYYFVDFGRWFFCLDLIDSHLVFCIDTLAIISSVLVITLTSLALFFGVEYMYRDAFINRLLYLLNMFATSVVLLFFAYDYFLILFIWECIGLFSFLLVNFYSVRIYTIKAALKTFVFSRISDFFMFLSFIFTVLVYNTTDLSLIFIETPYFLFYYIKIGIFSIHFISIFTFSLAFSGAIKAAQFFFHVWLPDAMEAPTPASALIHSSTLVVAGIYLIIRFSLVFEFSLIINYFLIMLGGLTLSFASVTATFQNDIKKLVAYSTISQIGYLVCGCGFCAYEEVLIYLFIHALNKAFLFILVGYTVHFFNGNTDMRFMGGVYLYSFEITVFLLSVGLNLSGLPYSAGFISKEFLVYQVLKNDFFSILVRGCWLVSFFFTPVYMLKLLFLTQFNIKKSPYITYSTLTFYKNNFNLITLKNNNINWNKFLLNYSNTIIISKLTTYVLFIFWIFFLFFGEYFLNIIFNISTLNETIYSSSFFLLKNSNYIWLYSFSAKLLYSLEFFIFIIYFFSLSFLINYNININWNYLKKINIVYFLHFILIILFIL</sequence>
<reference evidence="7" key="1">
    <citation type="submission" date="2020-05" db="EMBL/GenBank/DDBJ databases">
        <title>Characterization and comparative analysis of mitochondrial genomes of the highly differentiated ciliated protists shed light on the diversity and evolution of the linear molecular architecture.</title>
        <authorList>
            <person name="Zhang T."/>
            <person name="Li C."/>
            <person name="Zhang X."/>
            <person name="Wang C."/>
            <person name="Roger A.J."/>
            <person name="Song W."/>
            <person name="Gao F."/>
        </authorList>
    </citation>
    <scope>NUCLEOTIDE SEQUENCE</scope>
</reference>
<evidence type="ECO:0000256" key="5">
    <source>
        <dbReference type="SAM" id="Phobius"/>
    </source>
</evidence>
<dbReference type="PANTHER" id="PTHR42829">
    <property type="entry name" value="NADH-UBIQUINONE OXIDOREDUCTASE CHAIN 5"/>
    <property type="match status" value="1"/>
</dbReference>
<feature type="transmembrane region" description="Helical" evidence="5">
    <location>
        <begin position="260"/>
        <end position="278"/>
    </location>
</feature>
<feature type="domain" description="NADH:quinone oxidoreductase/Mrp antiporter transmembrane" evidence="6">
    <location>
        <begin position="137"/>
        <end position="427"/>
    </location>
</feature>
<organism evidence="7">
    <name type="scientific">Strombidium sp</name>
    <dbReference type="NCBI Taxonomy" id="181122"/>
    <lineage>
        <taxon>Eukaryota</taxon>
        <taxon>Sar</taxon>
        <taxon>Alveolata</taxon>
        <taxon>Ciliophora</taxon>
        <taxon>Intramacronucleata</taxon>
        <taxon>Spirotrichea</taxon>
        <taxon>Oligotrichia</taxon>
        <taxon>Strombidiidae</taxon>
        <taxon>Strombidium</taxon>
    </lineage>
</organism>
<feature type="transmembrane region" description="Helical" evidence="5">
    <location>
        <begin position="290"/>
        <end position="311"/>
    </location>
</feature>
<dbReference type="GO" id="GO:0016020">
    <property type="term" value="C:membrane"/>
    <property type="evidence" value="ECO:0007669"/>
    <property type="project" value="UniProtKB-SubCell"/>
</dbReference>
<keyword evidence="2 5" id="KW-0812">Transmembrane</keyword>
<feature type="transmembrane region" description="Helical" evidence="5">
    <location>
        <begin position="144"/>
        <end position="162"/>
    </location>
</feature>
<dbReference type="PRINTS" id="PR01434">
    <property type="entry name" value="NADHDHGNASE5"/>
</dbReference>
<keyword evidence="4 5" id="KW-0472">Membrane</keyword>
<evidence type="ECO:0000256" key="3">
    <source>
        <dbReference type="ARBA" id="ARBA00022989"/>
    </source>
</evidence>
<evidence type="ECO:0000313" key="7">
    <source>
        <dbReference type="EMBL" id="QPL15886.1"/>
    </source>
</evidence>
<dbReference type="EMBL" id="MT471315">
    <property type="protein sequence ID" value="QPL15886.1"/>
    <property type="molecule type" value="Genomic_DNA"/>
</dbReference>
<evidence type="ECO:0000256" key="1">
    <source>
        <dbReference type="ARBA" id="ARBA00004141"/>
    </source>
</evidence>
<feature type="transmembrane region" description="Helical" evidence="5">
    <location>
        <begin position="7"/>
        <end position="23"/>
    </location>
</feature>
<feature type="transmembrane region" description="Helical" evidence="5">
    <location>
        <begin position="424"/>
        <end position="446"/>
    </location>
</feature>
<feature type="transmembrane region" description="Helical" evidence="5">
    <location>
        <begin position="89"/>
        <end position="108"/>
    </location>
</feature>
<comment type="subcellular location">
    <subcellularLocation>
        <location evidence="1">Membrane</location>
        <topology evidence="1">Multi-pass membrane protein</topology>
    </subcellularLocation>
</comment>
<dbReference type="InterPro" id="IPR003945">
    <property type="entry name" value="NU5C-like"/>
</dbReference>
<dbReference type="GO" id="GO:0003954">
    <property type="term" value="F:NADH dehydrogenase activity"/>
    <property type="evidence" value="ECO:0007669"/>
    <property type="project" value="TreeGrafter"/>
</dbReference>
<name>A0A7T0M4K4_9SPIT</name>
<dbReference type="GO" id="GO:0008137">
    <property type="term" value="F:NADH dehydrogenase (ubiquinone) activity"/>
    <property type="evidence" value="ECO:0007669"/>
    <property type="project" value="InterPro"/>
</dbReference>
<feature type="transmembrane region" description="Helical" evidence="5">
    <location>
        <begin position="560"/>
        <end position="578"/>
    </location>
</feature>
<feature type="transmembrane region" description="Helical" evidence="5">
    <location>
        <begin position="318"/>
        <end position="338"/>
    </location>
</feature>
<feature type="transmembrane region" description="Helical" evidence="5">
    <location>
        <begin position="29"/>
        <end position="50"/>
    </location>
</feature>
<dbReference type="Pfam" id="PF00361">
    <property type="entry name" value="Proton_antipo_M"/>
    <property type="match status" value="1"/>
</dbReference>
<proteinExistence type="predicted"/>
<protein>
    <submittedName>
        <fullName evidence="7">NADH dehydrogenase subunit 5</fullName>
    </submittedName>
</protein>
<accession>A0A7T0M4K4</accession>
<feature type="transmembrane region" description="Helical" evidence="5">
    <location>
        <begin position="344"/>
        <end position="367"/>
    </location>
</feature>
<dbReference type="AlphaFoldDB" id="A0A7T0M4K4"/>
<feature type="transmembrane region" description="Helical" evidence="5">
    <location>
        <begin position="120"/>
        <end position="138"/>
    </location>
</feature>
<dbReference type="PANTHER" id="PTHR42829:SF2">
    <property type="entry name" value="NADH-UBIQUINONE OXIDOREDUCTASE CHAIN 5"/>
    <property type="match status" value="1"/>
</dbReference>
<geneLocation type="mitochondrion" evidence="7"/>